<evidence type="ECO:0000313" key="3">
    <source>
        <dbReference type="Proteomes" id="UP001519460"/>
    </source>
</evidence>
<evidence type="ECO:0000256" key="1">
    <source>
        <dbReference type="SAM" id="MobiDB-lite"/>
    </source>
</evidence>
<name>A0ABD0L1J0_9CAEN</name>
<gene>
    <name evidence="2" type="ORF">BaRGS_00015874</name>
</gene>
<feature type="region of interest" description="Disordered" evidence="1">
    <location>
        <begin position="53"/>
        <end position="76"/>
    </location>
</feature>
<keyword evidence="3" id="KW-1185">Reference proteome</keyword>
<evidence type="ECO:0000313" key="2">
    <source>
        <dbReference type="EMBL" id="KAK7492927.1"/>
    </source>
</evidence>
<accession>A0ABD0L1J0</accession>
<proteinExistence type="predicted"/>
<feature type="region of interest" description="Disordered" evidence="1">
    <location>
        <begin position="1"/>
        <end position="20"/>
    </location>
</feature>
<organism evidence="2 3">
    <name type="scientific">Batillaria attramentaria</name>
    <dbReference type="NCBI Taxonomy" id="370345"/>
    <lineage>
        <taxon>Eukaryota</taxon>
        <taxon>Metazoa</taxon>
        <taxon>Spiralia</taxon>
        <taxon>Lophotrochozoa</taxon>
        <taxon>Mollusca</taxon>
        <taxon>Gastropoda</taxon>
        <taxon>Caenogastropoda</taxon>
        <taxon>Sorbeoconcha</taxon>
        <taxon>Cerithioidea</taxon>
        <taxon>Batillariidae</taxon>
        <taxon>Batillaria</taxon>
    </lineage>
</organism>
<reference evidence="2 3" key="1">
    <citation type="journal article" date="2023" name="Sci. Data">
        <title>Genome assembly of the Korean intertidal mud-creeper Batillaria attramentaria.</title>
        <authorList>
            <person name="Patra A.K."/>
            <person name="Ho P.T."/>
            <person name="Jun S."/>
            <person name="Lee S.J."/>
            <person name="Kim Y."/>
            <person name="Won Y.J."/>
        </authorList>
    </citation>
    <scope>NUCLEOTIDE SEQUENCE [LARGE SCALE GENOMIC DNA]</scope>
    <source>
        <strain evidence="2">Wonlab-2016</strain>
    </source>
</reference>
<comment type="caution">
    <text evidence="2">The sequence shown here is derived from an EMBL/GenBank/DDBJ whole genome shotgun (WGS) entry which is preliminary data.</text>
</comment>
<feature type="compositionally biased region" description="Basic and acidic residues" evidence="1">
    <location>
        <begin position="55"/>
        <end position="67"/>
    </location>
</feature>
<sequence>MEGDEEAQATSPTACLTGQRHRNQLQVLVGKKNCSSCDCLDRELVSLSFAGQGYRDTDDVDKTDTHTHTSVPSDTRSGNTVTFLYLHCLTTQKERTSSQHHPEQKLTDER</sequence>
<dbReference type="EMBL" id="JACVVK020000098">
    <property type="protein sequence ID" value="KAK7492927.1"/>
    <property type="molecule type" value="Genomic_DNA"/>
</dbReference>
<dbReference type="Proteomes" id="UP001519460">
    <property type="component" value="Unassembled WGS sequence"/>
</dbReference>
<dbReference type="AlphaFoldDB" id="A0ABD0L1J0"/>
<protein>
    <submittedName>
        <fullName evidence="2">Uncharacterized protein</fullName>
    </submittedName>
</protein>